<evidence type="ECO:0000256" key="2">
    <source>
        <dbReference type="ARBA" id="ARBA00022574"/>
    </source>
</evidence>
<name>A0A0N4VIJ2_ENTVE</name>
<dbReference type="PANTHER" id="PTHR14221">
    <property type="entry name" value="WD REPEAT DOMAIN 44"/>
    <property type="match status" value="1"/>
</dbReference>
<accession>A0A0N4VIJ2</accession>
<keyword evidence="7" id="KW-1185">Reference proteome</keyword>
<dbReference type="STRING" id="51028.A0A0N4VIJ2"/>
<feature type="compositionally biased region" description="Polar residues" evidence="5">
    <location>
        <begin position="63"/>
        <end position="89"/>
    </location>
</feature>
<gene>
    <name evidence="6" type="ORF">EVEC_LOCUS9988</name>
</gene>
<dbReference type="SMART" id="SM00320">
    <property type="entry name" value="WD40"/>
    <property type="match status" value="6"/>
</dbReference>
<feature type="repeat" description="WD" evidence="4">
    <location>
        <begin position="684"/>
        <end position="717"/>
    </location>
</feature>
<feature type="compositionally biased region" description="Acidic residues" evidence="5">
    <location>
        <begin position="13"/>
        <end position="22"/>
    </location>
</feature>
<evidence type="ECO:0000313" key="6">
    <source>
        <dbReference type="EMBL" id="VDD95237.1"/>
    </source>
</evidence>
<dbReference type="SUPFAM" id="SSF50978">
    <property type="entry name" value="WD40 repeat-like"/>
    <property type="match status" value="1"/>
</dbReference>
<dbReference type="Gene3D" id="2.130.10.10">
    <property type="entry name" value="YVTN repeat-like/Quinoprotein amine dehydrogenase"/>
    <property type="match status" value="1"/>
</dbReference>
<organism evidence="8">
    <name type="scientific">Enterobius vermicularis</name>
    <name type="common">Human pinworm</name>
    <dbReference type="NCBI Taxonomy" id="51028"/>
    <lineage>
        <taxon>Eukaryota</taxon>
        <taxon>Metazoa</taxon>
        <taxon>Ecdysozoa</taxon>
        <taxon>Nematoda</taxon>
        <taxon>Chromadorea</taxon>
        <taxon>Rhabditida</taxon>
        <taxon>Spirurina</taxon>
        <taxon>Oxyuridomorpha</taxon>
        <taxon>Oxyuroidea</taxon>
        <taxon>Oxyuridae</taxon>
        <taxon>Enterobius</taxon>
    </lineage>
</organism>
<evidence type="ECO:0000256" key="5">
    <source>
        <dbReference type="SAM" id="MobiDB-lite"/>
    </source>
</evidence>
<feature type="compositionally biased region" description="Polar residues" evidence="5">
    <location>
        <begin position="30"/>
        <end position="51"/>
    </location>
</feature>
<keyword evidence="3" id="KW-0677">Repeat</keyword>
<feature type="region of interest" description="Disordered" evidence="5">
    <location>
        <begin position="1"/>
        <end position="94"/>
    </location>
</feature>
<feature type="region of interest" description="Disordered" evidence="5">
    <location>
        <begin position="521"/>
        <end position="550"/>
    </location>
</feature>
<evidence type="ECO:0000256" key="3">
    <source>
        <dbReference type="ARBA" id="ARBA00022737"/>
    </source>
</evidence>
<dbReference type="InterPro" id="IPR036322">
    <property type="entry name" value="WD40_repeat_dom_sf"/>
</dbReference>
<dbReference type="InterPro" id="IPR040324">
    <property type="entry name" value="WDR44/Dgr2"/>
</dbReference>
<evidence type="ECO:0000313" key="7">
    <source>
        <dbReference type="Proteomes" id="UP000274131"/>
    </source>
</evidence>
<evidence type="ECO:0000256" key="4">
    <source>
        <dbReference type="PROSITE-ProRule" id="PRU00221"/>
    </source>
</evidence>
<dbReference type="InterPro" id="IPR015943">
    <property type="entry name" value="WD40/YVTN_repeat-like_dom_sf"/>
</dbReference>
<protein>
    <recommendedName>
        <fullName evidence="1">WD repeat-containing protein 44</fullName>
    </recommendedName>
</protein>
<keyword evidence="2 4" id="KW-0853">WD repeat</keyword>
<dbReference type="PROSITE" id="PS50294">
    <property type="entry name" value="WD_REPEATS_REGION"/>
    <property type="match status" value="3"/>
</dbReference>
<feature type="repeat" description="WD" evidence="4">
    <location>
        <begin position="572"/>
        <end position="603"/>
    </location>
</feature>
<dbReference type="InterPro" id="IPR001680">
    <property type="entry name" value="WD40_rpt"/>
</dbReference>
<feature type="repeat" description="WD" evidence="4">
    <location>
        <begin position="724"/>
        <end position="758"/>
    </location>
</feature>
<dbReference type="Pfam" id="PF00400">
    <property type="entry name" value="WD40"/>
    <property type="match status" value="4"/>
</dbReference>
<dbReference type="PROSITE" id="PS50082">
    <property type="entry name" value="WD_REPEATS_2"/>
    <property type="match status" value="4"/>
</dbReference>
<evidence type="ECO:0000313" key="8">
    <source>
        <dbReference type="WBParaSite" id="EVEC_0001064501-mRNA-1"/>
    </source>
</evidence>
<reference evidence="8" key="1">
    <citation type="submission" date="2017-02" db="UniProtKB">
        <authorList>
            <consortium name="WormBaseParasite"/>
        </authorList>
    </citation>
    <scope>IDENTIFICATION</scope>
</reference>
<feature type="compositionally biased region" description="Pro residues" evidence="5">
    <location>
        <begin position="202"/>
        <end position="216"/>
    </location>
</feature>
<dbReference type="AlphaFoldDB" id="A0A0N4VIJ2"/>
<feature type="repeat" description="WD" evidence="4">
    <location>
        <begin position="871"/>
        <end position="892"/>
    </location>
</feature>
<proteinExistence type="predicted"/>
<dbReference type="OrthoDB" id="1932312at2759"/>
<sequence length="996" mass="108717">MSGLDKQSTSSSDEYEDAEDELGPLPHLISPQNGVNRVTSANGESGNNFLLSRTEHALRSPDAVQTQPSTSAHVNLTTPPSLTPQLNKDSASVSRRSRLSILRGKMQKEFGGILQSNLTSLEDETGSTSGSASLASWGRNLIMEHSALTVGPFFPADSISTKAFSMNECAANDNASSRIVVQEVQAPQVPSRDDNDTSSKPPARPPPPLPLSPCPAPQFAVQLPPTNATPPPLPPRNPALRLPAALPTQVIAGASDSNDSVTSANFARCRGHAKSNSLDRGLSLAKCLKSGPFPPPANKSNSLKREYSTEGADVSSFVSLDGGEEDMRNSDAQGVIHQITSSILDEHSFKEVTSATGMGHSSGDDRLSAVEEASITPYPTPSSSCISKNENDARFLVTSKENLPSTNNMQKNEVESDIHDLVAVDGRDAIREELSVKPGNVYHGGIDPISRDLERRNQQSFNQSDIGSTNASSVSGIGRAAHVVKEYGTIASGFFRGADFRTYVDFKFLIYGSMRGMKISSSSASKLPKEEEESGDDKDERGETESASIVRPKSAKRGPFDFDGTRVVQELNNEHTGAVWCMKFSLCGRLLATAGQDNIVRVWVLRNHLAYFNSMRERYNAQCKQSSSIPFGDGVLRNTMQQIGKDFRSSSTTLGDSAGSMCSHDEDVDNDNCSVMAAKPLCTYRGHTADVLNLSWSPNYFILSSGMDRTVKLWHLSRPECLCCFQHMDFVTCVAFMPKDDRYFLSGSLDGKLRLWHIPDKKVALWNVVEQVKYITAIAFVKNSRFVVVGTYDGRCFFYSTDQLKYHTVIDVRSTRGKNARGHKVTGLSVHGDKLLVTSNDSRIRMYDLRDMAPTCKFKGAQIERSQIPAAFSPDGKHIVCGSEDHCIYVWSTGDLPSSISVRKDRNEAWQRISCHSACVSAAIFAPRPSLFLSLMEHRRGGEERKFEASGHTKSHDRQIQGDVIISADLQGSIKILANRIRIKAGGSNFFSTGIV</sequence>
<feature type="region of interest" description="Disordered" evidence="5">
    <location>
        <begin position="185"/>
        <end position="237"/>
    </location>
</feature>
<feature type="compositionally biased region" description="Pro residues" evidence="5">
    <location>
        <begin position="227"/>
        <end position="237"/>
    </location>
</feature>
<reference evidence="6 7" key="2">
    <citation type="submission" date="2018-10" db="EMBL/GenBank/DDBJ databases">
        <authorList>
            <consortium name="Pathogen Informatics"/>
        </authorList>
    </citation>
    <scope>NUCLEOTIDE SEQUENCE [LARGE SCALE GENOMIC DNA]</scope>
</reference>
<dbReference type="PANTHER" id="PTHR14221:SF0">
    <property type="entry name" value="WD REPEAT-CONTAINING PROTEIN 44"/>
    <property type="match status" value="1"/>
</dbReference>
<dbReference type="EMBL" id="UXUI01010443">
    <property type="protein sequence ID" value="VDD95237.1"/>
    <property type="molecule type" value="Genomic_DNA"/>
</dbReference>
<dbReference type="Proteomes" id="UP000274131">
    <property type="component" value="Unassembled WGS sequence"/>
</dbReference>
<evidence type="ECO:0000256" key="1">
    <source>
        <dbReference type="ARBA" id="ARBA00021207"/>
    </source>
</evidence>
<dbReference type="WBParaSite" id="EVEC_0001064501-mRNA-1">
    <property type="protein sequence ID" value="EVEC_0001064501-mRNA-1"/>
    <property type="gene ID" value="EVEC_0001064501"/>
</dbReference>